<protein>
    <submittedName>
        <fullName evidence="2">Uncharacterized protein</fullName>
    </submittedName>
</protein>
<keyword evidence="1" id="KW-1133">Transmembrane helix</keyword>
<feature type="transmembrane region" description="Helical" evidence="1">
    <location>
        <begin position="100"/>
        <end position="121"/>
    </location>
</feature>
<sequence>MMTEQNFSAEENLAYIRGIMEKSRKTTTQAGSFLAVWGSLSAFVTFFQYLAVAGSFPHAYMPYLWLFFLVSGVSFSILRGRQLACDKGEPGGYEQITTSLFSSIGITLGVFFFANIAAALLGTINHIGTEVCYVISMVMAIAFYGASYSTGIKWFRLVAYGWWAAVVLFILKPFPDQYLLLTIAALDFLLLALPGFKLMALAKNDDN</sequence>
<gene>
    <name evidence="2" type="ORF">MNBD_ALPHA01-1343</name>
</gene>
<accession>A0A3B0SC81</accession>
<proteinExistence type="predicted"/>
<evidence type="ECO:0000313" key="2">
    <source>
        <dbReference type="EMBL" id="VAV93943.1"/>
    </source>
</evidence>
<organism evidence="2">
    <name type="scientific">hydrothermal vent metagenome</name>
    <dbReference type="NCBI Taxonomy" id="652676"/>
    <lineage>
        <taxon>unclassified sequences</taxon>
        <taxon>metagenomes</taxon>
        <taxon>ecological metagenomes</taxon>
    </lineage>
</organism>
<keyword evidence="1" id="KW-0812">Transmembrane</keyword>
<feature type="transmembrane region" description="Helical" evidence="1">
    <location>
        <begin position="177"/>
        <end position="196"/>
    </location>
</feature>
<evidence type="ECO:0000256" key="1">
    <source>
        <dbReference type="SAM" id="Phobius"/>
    </source>
</evidence>
<feature type="transmembrane region" description="Helical" evidence="1">
    <location>
        <begin position="127"/>
        <end position="147"/>
    </location>
</feature>
<reference evidence="2" key="1">
    <citation type="submission" date="2018-06" db="EMBL/GenBank/DDBJ databases">
        <authorList>
            <person name="Zhirakovskaya E."/>
        </authorList>
    </citation>
    <scope>NUCLEOTIDE SEQUENCE</scope>
</reference>
<dbReference type="AlphaFoldDB" id="A0A3B0SC81"/>
<feature type="transmembrane region" description="Helical" evidence="1">
    <location>
        <begin position="154"/>
        <end position="171"/>
    </location>
</feature>
<dbReference type="EMBL" id="UOEJ01000054">
    <property type="protein sequence ID" value="VAV93943.1"/>
    <property type="molecule type" value="Genomic_DNA"/>
</dbReference>
<feature type="transmembrane region" description="Helical" evidence="1">
    <location>
        <begin position="30"/>
        <end position="51"/>
    </location>
</feature>
<keyword evidence="1" id="KW-0472">Membrane</keyword>
<feature type="transmembrane region" description="Helical" evidence="1">
    <location>
        <begin position="63"/>
        <end position="80"/>
    </location>
</feature>
<name>A0A3B0SC81_9ZZZZ</name>